<evidence type="ECO:0000313" key="4">
    <source>
        <dbReference type="Proteomes" id="UP000824037"/>
    </source>
</evidence>
<comment type="function">
    <text evidence="2">Hydrolyzes RNA 2',3'-cyclic phosphodiester to an RNA 2'-phosphomonoester.</text>
</comment>
<dbReference type="HAMAP" id="MF_01940">
    <property type="entry name" value="RNA_CPDase"/>
    <property type="match status" value="1"/>
</dbReference>
<sequence length="182" mass="19566">MRLFAAIRPPAAALEHLDRALAPLRAGPGERLRWVPPDQLHLTVAFYGEIPDGAASDLQSIVASAVAGWGELQLALRGAGTFTSRNLWVGVAGQVRELRELMAAGARAPRTDAHEERPPRPHLTVARVGRRARELDVRPLARALAVYSGPEWTVHEVQLVRSRLGEGPGGGVAHEVIGAVEL</sequence>
<evidence type="ECO:0000256" key="1">
    <source>
        <dbReference type="ARBA" id="ARBA00022801"/>
    </source>
</evidence>
<keyword evidence="1 2" id="KW-0378">Hydrolase</keyword>
<reference evidence="3" key="2">
    <citation type="submission" date="2021-04" db="EMBL/GenBank/DDBJ databases">
        <authorList>
            <person name="Gilroy R."/>
        </authorList>
    </citation>
    <scope>NUCLEOTIDE SEQUENCE</scope>
    <source>
        <strain evidence="3">ChiGjej4B4-7305</strain>
    </source>
</reference>
<dbReference type="SUPFAM" id="SSF55144">
    <property type="entry name" value="LigT-like"/>
    <property type="match status" value="1"/>
</dbReference>
<comment type="similarity">
    <text evidence="2">Belongs to the 2H phosphoesterase superfamily. ThpR family.</text>
</comment>
<name>A0A9D2EIJ7_9MICO</name>
<reference evidence="3" key="1">
    <citation type="journal article" date="2021" name="PeerJ">
        <title>Extensive microbial diversity within the chicken gut microbiome revealed by metagenomics and culture.</title>
        <authorList>
            <person name="Gilroy R."/>
            <person name="Ravi A."/>
            <person name="Getino M."/>
            <person name="Pursley I."/>
            <person name="Horton D.L."/>
            <person name="Alikhan N.F."/>
            <person name="Baker D."/>
            <person name="Gharbi K."/>
            <person name="Hall N."/>
            <person name="Watson M."/>
            <person name="Adriaenssens E.M."/>
            <person name="Foster-Nyarko E."/>
            <person name="Jarju S."/>
            <person name="Secka A."/>
            <person name="Antonio M."/>
            <person name="Oren A."/>
            <person name="Chaudhuri R.R."/>
            <person name="La Ragione R."/>
            <person name="Hildebrand F."/>
            <person name="Pallen M.J."/>
        </authorList>
    </citation>
    <scope>NUCLEOTIDE SEQUENCE</scope>
    <source>
        <strain evidence="3">ChiGjej4B4-7305</strain>
    </source>
</reference>
<gene>
    <name evidence="3" type="primary">thpR</name>
    <name evidence="3" type="ORF">H9815_19800</name>
</gene>
<protein>
    <recommendedName>
        <fullName evidence="2">RNA 2',3'-cyclic phosphodiesterase</fullName>
        <shortName evidence="2">RNA 2',3'-CPDase</shortName>
        <ecNumber evidence="2">3.1.4.58</ecNumber>
    </recommendedName>
</protein>
<evidence type="ECO:0000256" key="2">
    <source>
        <dbReference type="HAMAP-Rule" id="MF_01940"/>
    </source>
</evidence>
<proteinExistence type="inferred from homology"/>
<evidence type="ECO:0000313" key="3">
    <source>
        <dbReference type="EMBL" id="HIZ38025.1"/>
    </source>
</evidence>
<dbReference type="AlphaFoldDB" id="A0A9D2EIJ7"/>
<dbReference type="Gene3D" id="3.90.1140.10">
    <property type="entry name" value="Cyclic phosphodiesterase"/>
    <property type="match status" value="1"/>
</dbReference>
<dbReference type="GO" id="GO:0008664">
    <property type="term" value="F:RNA 2',3'-cyclic 3'-phosphodiesterase activity"/>
    <property type="evidence" value="ECO:0007669"/>
    <property type="project" value="UniProtKB-EC"/>
</dbReference>
<dbReference type="Pfam" id="PF13563">
    <property type="entry name" value="2_5_RNA_ligase2"/>
    <property type="match status" value="1"/>
</dbReference>
<comment type="catalytic activity">
    <reaction evidence="2">
        <text>a 3'-end 2',3'-cyclophospho-ribonucleotide-RNA + H2O = a 3'-end 2'-phospho-ribonucleotide-RNA + H(+)</text>
        <dbReference type="Rhea" id="RHEA:11828"/>
        <dbReference type="Rhea" id="RHEA-COMP:10464"/>
        <dbReference type="Rhea" id="RHEA-COMP:17353"/>
        <dbReference type="ChEBI" id="CHEBI:15377"/>
        <dbReference type="ChEBI" id="CHEBI:15378"/>
        <dbReference type="ChEBI" id="CHEBI:83064"/>
        <dbReference type="ChEBI" id="CHEBI:173113"/>
        <dbReference type="EC" id="3.1.4.58"/>
    </reaction>
</comment>
<comment type="caution">
    <text evidence="3">The sequence shown here is derived from an EMBL/GenBank/DDBJ whole genome shotgun (WGS) entry which is preliminary data.</text>
</comment>
<accession>A0A9D2EIJ7</accession>
<feature type="active site" description="Proton donor" evidence="2">
    <location>
        <position position="41"/>
    </location>
</feature>
<feature type="active site" description="Proton acceptor" evidence="2">
    <location>
        <position position="122"/>
    </location>
</feature>
<dbReference type="EMBL" id="DXBY01000337">
    <property type="protein sequence ID" value="HIZ38025.1"/>
    <property type="molecule type" value="Genomic_DNA"/>
</dbReference>
<dbReference type="InterPro" id="IPR004175">
    <property type="entry name" value="RNA_CPDase"/>
</dbReference>
<dbReference type="GO" id="GO:0004113">
    <property type="term" value="F:2',3'-cyclic-nucleotide 3'-phosphodiesterase activity"/>
    <property type="evidence" value="ECO:0007669"/>
    <property type="project" value="InterPro"/>
</dbReference>
<feature type="short sequence motif" description="HXTX 1" evidence="2">
    <location>
        <begin position="41"/>
        <end position="44"/>
    </location>
</feature>
<dbReference type="Proteomes" id="UP000824037">
    <property type="component" value="Unassembled WGS sequence"/>
</dbReference>
<dbReference type="PANTHER" id="PTHR35561">
    <property type="entry name" value="RNA 2',3'-CYCLIC PHOSPHODIESTERASE"/>
    <property type="match status" value="1"/>
</dbReference>
<dbReference type="NCBIfam" id="TIGR02258">
    <property type="entry name" value="2_5_ligase"/>
    <property type="match status" value="1"/>
</dbReference>
<dbReference type="EC" id="3.1.4.58" evidence="2"/>
<feature type="short sequence motif" description="HXTX 2" evidence="2">
    <location>
        <begin position="122"/>
        <end position="125"/>
    </location>
</feature>
<organism evidence="3 4">
    <name type="scientific">Candidatus Ruania gallistercoris</name>
    <dbReference type="NCBI Taxonomy" id="2838746"/>
    <lineage>
        <taxon>Bacteria</taxon>
        <taxon>Bacillati</taxon>
        <taxon>Actinomycetota</taxon>
        <taxon>Actinomycetes</taxon>
        <taxon>Micrococcales</taxon>
        <taxon>Ruaniaceae</taxon>
        <taxon>Ruania</taxon>
    </lineage>
</organism>
<dbReference type="InterPro" id="IPR009097">
    <property type="entry name" value="Cyclic_Pdiesterase"/>
</dbReference>
<dbReference type="PANTHER" id="PTHR35561:SF1">
    <property type="entry name" value="RNA 2',3'-CYCLIC PHOSPHODIESTERASE"/>
    <property type="match status" value="1"/>
</dbReference>